<evidence type="ECO:0000256" key="1">
    <source>
        <dbReference type="SAM" id="Phobius"/>
    </source>
</evidence>
<keyword evidence="1" id="KW-0472">Membrane</keyword>
<protein>
    <submittedName>
        <fullName evidence="2">Membrane protein</fullName>
    </submittedName>
</protein>
<evidence type="ECO:0000313" key="3">
    <source>
        <dbReference type="Proteomes" id="UP001235840"/>
    </source>
</evidence>
<keyword evidence="3" id="KW-1185">Reference proteome</keyword>
<proteinExistence type="predicted"/>
<evidence type="ECO:0000313" key="2">
    <source>
        <dbReference type="EMBL" id="MDQ0165373.1"/>
    </source>
</evidence>
<sequence length="175" mass="19188">MNEILNLLWAYVLVFILSAVPMFEVLAVVPLAILGGLAPVPVLVLSILGNLIAVLLIILFANKIRSWRRKRKAENARGLEGELEEEGKRSARARKLFNKYGLPGLSLIGGPFVTSHLAAFLAISFGGTKKATTVWMTISIVLWAIVMAIVAIFAADLLADRLEGLGFLRRMFDNE</sequence>
<dbReference type="InterPro" id="IPR009577">
    <property type="entry name" value="Sm_multidrug_ex"/>
</dbReference>
<reference evidence="2 3" key="1">
    <citation type="submission" date="2023-07" db="EMBL/GenBank/DDBJ databases">
        <title>Genomic Encyclopedia of Type Strains, Phase IV (KMG-IV): sequencing the most valuable type-strain genomes for metagenomic binning, comparative biology and taxonomic classification.</title>
        <authorList>
            <person name="Goeker M."/>
        </authorList>
    </citation>
    <scope>NUCLEOTIDE SEQUENCE [LARGE SCALE GENOMIC DNA]</scope>
    <source>
        <strain evidence="2 3">DSM 12751</strain>
    </source>
</reference>
<organism evidence="2 3">
    <name type="scientific">Caldalkalibacillus horti</name>
    <dbReference type="NCBI Taxonomy" id="77523"/>
    <lineage>
        <taxon>Bacteria</taxon>
        <taxon>Bacillati</taxon>
        <taxon>Bacillota</taxon>
        <taxon>Bacilli</taxon>
        <taxon>Bacillales</taxon>
        <taxon>Bacillaceae</taxon>
        <taxon>Caldalkalibacillus</taxon>
    </lineage>
</organism>
<dbReference type="RefSeq" id="WP_307392400.1">
    <property type="nucleotide sequence ID" value="NZ_BAAADK010000045.1"/>
</dbReference>
<comment type="caution">
    <text evidence="2">The sequence shown here is derived from an EMBL/GenBank/DDBJ whole genome shotgun (WGS) entry which is preliminary data.</text>
</comment>
<dbReference type="Proteomes" id="UP001235840">
    <property type="component" value="Unassembled WGS sequence"/>
</dbReference>
<dbReference type="Pfam" id="PF06695">
    <property type="entry name" value="Sm_multidrug_ex"/>
    <property type="match status" value="1"/>
</dbReference>
<name>A0ABT9VWK9_9BACI</name>
<keyword evidence="1" id="KW-1133">Transmembrane helix</keyword>
<gene>
    <name evidence="2" type="ORF">J2S11_001273</name>
</gene>
<feature type="transmembrane region" description="Helical" evidence="1">
    <location>
        <begin position="7"/>
        <end position="34"/>
    </location>
</feature>
<dbReference type="EMBL" id="JAUSTY010000004">
    <property type="protein sequence ID" value="MDQ0165373.1"/>
    <property type="molecule type" value="Genomic_DNA"/>
</dbReference>
<keyword evidence="1" id="KW-0812">Transmembrane</keyword>
<accession>A0ABT9VWK9</accession>
<feature type="transmembrane region" description="Helical" evidence="1">
    <location>
        <begin position="40"/>
        <end position="61"/>
    </location>
</feature>
<feature type="transmembrane region" description="Helical" evidence="1">
    <location>
        <begin position="100"/>
        <end position="123"/>
    </location>
</feature>
<feature type="transmembrane region" description="Helical" evidence="1">
    <location>
        <begin position="135"/>
        <end position="159"/>
    </location>
</feature>